<sequence length="70" mass="8022">MSNKKYKPSFLRQLPSIVWSVLASFFGVQSEKNYRKDFSQFDSILPFVLVGLFMLIAFVLFVIALVNLAT</sequence>
<protein>
    <submittedName>
        <fullName evidence="2">DUF2970 domain-containing protein</fullName>
    </submittedName>
</protein>
<organism evidence="2 3">
    <name type="scientific">Agaribacter flavus</name>
    <dbReference type="NCBI Taxonomy" id="1902781"/>
    <lineage>
        <taxon>Bacteria</taxon>
        <taxon>Pseudomonadati</taxon>
        <taxon>Pseudomonadota</taxon>
        <taxon>Gammaproteobacteria</taxon>
        <taxon>Alteromonadales</taxon>
        <taxon>Alteromonadaceae</taxon>
        <taxon>Agaribacter</taxon>
    </lineage>
</organism>
<gene>
    <name evidence="2" type="ORF">ACFOHL_15190</name>
</gene>
<accession>A0ABV7FTG2</accession>
<name>A0ABV7FTG2_9ALTE</name>
<evidence type="ECO:0000313" key="2">
    <source>
        <dbReference type="EMBL" id="MFC3122968.1"/>
    </source>
</evidence>
<evidence type="ECO:0000313" key="3">
    <source>
        <dbReference type="Proteomes" id="UP001595478"/>
    </source>
</evidence>
<evidence type="ECO:0000256" key="1">
    <source>
        <dbReference type="SAM" id="Phobius"/>
    </source>
</evidence>
<keyword evidence="1" id="KW-0812">Transmembrane</keyword>
<dbReference type="InterPro" id="IPR021344">
    <property type="entry name" value="DUF2970"/>
</dbReference>
<dbReference type="Proteomes" id="UP001595478">
    <property type="component" value="Unassembled WGS sequence"/>
</dbReference>
<dbReference type="Pfam" id="PF11174">
    <property type="entry name" value="DUF2970"/>
    <property type="match status" value="1"/>
</dbReference>
<dbReference type="EMBL" id="JBHRSW010000043">
    <property type="protein sequence ID" value="MFC3122968.1"/>
    <property type="molecule type" value="Genomic_DNA"/>
</dbReference>
<keyword evidence="1" id="KW-1133">Transmembrane helix</keyword>
<keyword evidence="1" id="KW-0472">Membrane</keyword>
<comment type="caution">
    <text evidence="2">The sequence shown here is derived from an EMBL/GenBank/DDBJ whole genome shotgun (WGS) entry which is preliminary data.</text>
</comment>
<reference evidence="3" key="1">
    <citation type="journal article" date="2019" name="Int. J. Syst. Evol. Microbiol.">
        <title>The Global Catalogue of Microorganisms (GCM) 10K type strain sequencing project: providing services to taxonomists for standard genome sequencing and annotation.</title>
        <authorList>
            <consortium name="The Broad Institute Genomics Platform"/>
            <consortium name="The Broad Institute Genome Sequencing Center for Infectious Disease"/>
            <person name="Wu L."/>
            <person name="Ma J."/>
        </authorList>
    </citation>
    <scope>NUCLEOTIDE SEQUENCE [LARGE SCALE GENOMIC DNA]</scope>
    <source>
        <strain evidence="3">KCTC 52473</strain>
    </source>
</reference>
<proteinExistence type="predicted"/>
<keyword evidence="3" id="KW-1185">Reference proteome</keyword>
<feature type="transmembrane region" description="Helical" evidence="1">
    <location>
        <begin position="46"/>
        <end position="69"/>
    </location>
</feature>
<dbReference type="RefSeq" id="WP_376921094.1">
    <property type="nucleotide sequence ID" value="NZ_JBHRSW010000043.1"/>
</dbReference>